<reference evidence="2 3" key="1">
    <citation type="journal article" date="2011" name="PLoS Genet.">
        <title>Genome sequencing and comparative transcriptomics of the model entomopathogenic fungi Metarhizium anisopliae and M. acridum.</title>
        <authorList>
            <person name="Gao Q."/>
            <person name="Jin K."/>
            <person name="Ying S.H."/>
            <person name="Zhang Y."/>
            <person name="Xiao G."/>
            <person name="Shang Y."/>
            <person name="Duan Z."/>
            <person name="Hu X."/>
            <person name="Xie X.Q."/>
            <person name="Zhou G."/>
            <person name="Peng G."/>
            <person name="Luo Z."/>
            <person name="Huang W."/>
            <person name="Wang B."/>
            <person name="Fang W."/>
            <person name="Wang S."/>
            <person name="Zhong Y."/>
            <person name="Ma L.J."/>
            <person name="St Leger R.J."/>
            <person name="Zhao G.P."/>
            <person name="Pei Y."/>
            <person name="Feng M.G."/>
            <person name="Xia Y."/>
            <person name="Wang C."/>
        </authorList>
    </citation>
    <scope>NUCLEOTIDE SEQUENCE [LARGE SCALE GENOMIC DNA]</scope>
    <source>
        <strain evidence="2 3">CQMa 102</strain>
    </source>
</reference>
<organism evidence="3">
    <name type="scientific">Metarhizium acridum (strain CQMa 102)</name>
    <dbReference type="NCBI Taxonomy" id="655827"/>
    <lineage>
        <taxon>Eukaryota</taxon>
        <taxon>Fungi</taxon>
        <taxon>Dikarya</taxon>
        <taxon>Ascomycota</taxon>
        <taxon>Pezizomycotina</taxon>
        <taxon>Sordariomycetes</taxon>
        <taxon>Hypocreomycetidae</taxon>
        <taxon>Hypocreales</taxon>
        <taxon>Clavicipitaceae</taxon>
        <taxon>Metarhizium</taxon>
    </lineage>
</organism>
<keyword evidence="3" id="KW-1185">Reference proteome</keyword>
<protein>
    <recommendedName>
        <fullName evidence="4">Extracellular membrane protein CFEM domain-containing protein</fullName>
    </recommendedName>
</protein>
<feature type="chain" id="PRO_5003238243" description="Extracellular membrane protein CFEM domain-containing protein" evidence="1">
    <location>
        <begin position="18"/>
        <end position="140"/>
    </location>
</feature>
<sequence length="140" mass="15028">MKVAILFLAAALGSASASPAQNSQNACDCDKRYQVAPISEDEGCPLGYTATLISGNFECVQPGCSAEEYANCRRSSNPSLKVEPAVWLQLCSTLHRILDAEENHPTTREAMHHHYAQEEKAKGTYNALVGAMGGRASKAK</sequence>
<proteinExistence type="predicted"/>
<feature type="signal peptide" evidence="1">
    <location>
        <begin position="1"/>
        <end position="17"/>
    </location>
</feature>
<dbReference type="AlphaFoldDB" id="E9E7D5"/>
<evidence type="ECO:0000313" key="3">
    <source>
        <dbReference type="Proteomes" id="UP000002499"/>
    </source>
</evidence>
<evidence type="ECO:0000313" key="2">
    <source>
        <dbReference type="EMBL" id="EFY88177.1"/>
    </source>
</evidence>
<dbReference type="InParanoid" id="E9E7D5"/>
<dbReference type="EMBL" id="GL698515">
    <property type="protein sequence ID" value="EFY88177.1"/>
    <property type="molecule type" value="Genomic_DNA"/>
</dbReference>
<dbReference type="HOGENOM" id="CLU_1835614_0_0_1"/>
<keyword evidence="1" id="KW-0732">Signal</keyword>
<name>E9E7D5_METAQ</name>
<dbReference type="Proteomes" id="UP000002499">
    <property type="component" value="Unassembled WGS sequence"/>
</dbReference>
<evidence type="ECO:0000256" key="1">
    <source>
        <dbReference type="SAM" id="SignalP"/>
    </source>
</evidence>
<accession>E9E7D5</accession>
<evidence type="ECO:0008006" key="4">
    <source>
        <dbReference type="Google" id="ProtNLM"/>
    </source>
</evidence>
<gene>
    <name evidence="2" type="ORF">MAC_05783</name>
</gene>